<dbReference type="InterPro" id="IPR017900">
    <property type="entry name" value="4Fe4S_Fe_S_CS"/>
</dbReference>
<dbReference type="Gene3D" id="3.20.20.100">
    <property type="entry name" value="NADP-dependent oxidoreductase domain"/>
    <property type="match status" value="1"/>
</dbReference>
<evidence type="ECO:0000256" key="2">
    <source>
        <dbReference type="ARBA" id="ARBA00023004"/>
    </source>
</evidence>
<keyword evidence="1" id="KW-0479">Metal-binding</keyword>
<reference evidence="5" key="2">
    <citation type="journal article" date="2021" name="PeerJ">
        <title>Extensive microbial diversity within the chicken gut microbiome revealed by metagenomics and culture.</title>
        <authorList>
            <person name="Gilroy R."/>
            <person name="Ravi A."/>
            <person name="Getino M."/>
            <person name="Pursley I."/>
            <person name="Horton D.L."/>
            <person name="Alikhan N.F."/>
            <person name="Baker D."/>
            <person name="Gharbi K."/>
            <person name="Hall N."/>
            <person name="Watson M."/>
            <person name="Adriaenssens E.M."/>
            <person name="Foster-Nyarko E."/>
            <person name="Jarju S."/>
            <person name="Secka A."/>
            <person name="Antonio M."/>
            <person name="Oren A."/>
            <person name="Chaudhuri R.R."/>
            <person name="La Ragione R."/>
            <person name="Hildebrand F."/>
            <person name="Pallen M.J."/>
        </authorList>
    </citation>
    <scope>NUCLEOTIDE SEQUENCE</scope>
    <source>
        <strain evidence="5">ChiHile30-977</strain>
    </source>
</reference>
<evidence type="ECO:0000313" key="5">
    <source>
        <dbReference type="EMBL" id="HIQ63885.1"/>
    </source>
</evidence>
<dbReference type="GO" id="GO:0046872">
    <property type="term" value="F:metal ion binding"/>
    <property type="evidence" value="ECO:0007669"/>
    <property type="project" value="UniProtKB-KW"/>
</dbReference>
<dbReference type="PROSITE" id="PS51379">
    <property type="entry name" value="4FE4S_FER_2"/>
    <property type="match status" value="1"/>
</dbReference>
<dbReference type="AlphaFoldDB" id="A0A9D0YZU0"/>
<dbReference type="InterPro" id="IPR023210">
    <property type="entry name" value="NADP_OxRdtase_dom"/>
</dbReference>
<dbReference type="InterPro" id="IPR017896">
    <property type="entry name" value="4Fe4S_Fe-S-bd"/>
</dbReference>
<dbReference type="Pfam" id="PF13534">
    <property type="entry name" value="Fer4_17"/>
    <property type="match status" value="1"/>
</dbReference>
<dbReference type="CDD" id="cd19100">
    <property type="entry name" value="AKR_unchar"/>
    <property type="match status" value="1"/>
</dbReference>
<dbReference type="PROSITE" id="PS00198">
    <property type="entry name" value="4FE4S_FER_1"/>
    <property type="match status" value="1"/>
</dbReference>
<evidence type="ECO:0000256" key="1">
    <source>
        <dbReference type="ARBA" id="ARBA00022723"/>
    </source>
</evidence>
<dbReference type="InterPro" id="IPR036812">
    <property type="entry name" value="NAD(P)_OxRdtase_dom_sf"/>
</dbReference>
<evidence type="ECO:0000256" key="3">
    <source>
        <dbReference type="ARBA" id="ARBA00023014"/>
    </source>
</evidence>
<dbReference type="PANTHER" id="PTHR43312:SF1">
    <property type="entry name" value="NADP-DEPENDENT OXIDOREDUCTASE DOMAIN-CONTAINING PROTEIN"/>
    <property type="match status" value="1"/>
</dbReference>
<comment type="caution">
    <text evidence="5">The sequence shown here is derived from an EMBL/GenBank/DDBJ whole genome shotgun (WGS) entry which is preliminary data.</text>
</comment>
<dbReference type="EMBL" id="DVFI01000137">
    <property type="protein sequence ID" value="HIQ63885.1"/>
    <property type="molecule type" value="Genomic_DNA"/>
</dbReference>
<feature type="domain" description="4Fe-4S ferredoxin-type" evidence="4">
    <location>
        <begin position="294"/>
        <end position="324"/>
    </location>
</feature>
<dbReference type="Pfam" id="PF00248">
    <property type="entry name" value="Aldo_ket_red"/>
    <property type="match status" value="1"/>
</dbReference>
<dbReference type="InterPro" id="IPR020471">
    <property type="entry name" value="AKR"/>
</dbReference>
<sequence length="340" mass="37457">METTRFGRTGLSVSRTAFGCLPIQRIPAQDAAALLRRAVEGGINFFDTARAYTDSEEKMGLALSGLRDAIVLATKTTAQNAAGFWTDLETSLKTLRTDHIDIYQFHNPGFVPRPGGADGLYDAACEARRKGLIRCIGITQHSLERAEEAVESGLYDTLQYPLNHLATAREEALARRCEARGVGFICMKALSGGLITDAAIPFVYLRSFPGAVPIWGFQRMAELEELLALSENPPALDEAMRRQMEADRAALSGAFCRSCGYCLPCPAGIPIHNANRMTQLLTRSPSAQWLEEPWRSGMARIRDCTRCGACAKRCPYGLKPYETLPEHLAFYERFLRAAGQ</sequence>
<organism evidence="5 6">
    <name type="scientific">Candidatus Avichristensenella intestinipullorum</name>
    <dbReference type="NCBI Taxonomy" id="2840693"/>
    <lineage>
        <taxon>Bacteria</taxon>
        <taxon>Bacillati</taxon>
        <taxon>Bacillota</taxon>
        <taxon>Clostridia</taxon>
        <taxon>Candidatus Avichristensenella</taxon>
    </lineage>
</organism>
<name>A0A9D0YZU0_9FIRM</name>
<accession>A0A9D0YZU0</accession>
<keyword evidence="3" id="KW-0411">Iron-sulfur</keyword>
<protein>
    <submittedName>
        <fullName evidence="5">Aldo/keto reductase</fullName>
    </submittedName>
</protein>
<evidence type="ECO:0000313" key="6">
    <source>
        <dbReference type="Proteomes" id="UP000886819"/>
    </source>
</evidence>
<dbReference type="Proteomes" id="UP000886819">
    <property type="component" value="Unassembled WGS sequence"/>
</dbReference>
<gene>
    <name evidence="5" type="ORF">IAA66_09970</name>
</gene>
<dbReference type="InterPro" id="IPR053135">
    <property type="entry name" value="AKR2_Oxidoreductase"/>
</dbReference>
<dbReference type="SUPFAM" id="SSF46548">
    <property type="entry name" value="alpha-helical ferredoxin"/>
    <property type="match status" value="1"/>
</dbReference>
<dbReference type="PANTHER" id="PTHR43312">
    <property type="entry name" value="D-THREO-ALDOSE 1-DEHYDROGENASE"/>
    <property type="match status" value="1"/>
</dbReference>
<reference evidence="5" key="1">
    <citation type="submission" date="2020-10" db="EMBL/GenBank/DDBJ databases">
        <authorList>
            <person name="Gilroy R."/>
        </authorList>
    </citation>
    <scope>NUCLEOTIDE SEQUENCE</scope>
    <source>
        <strain evidence="5">ChiHile30-977</strain>
    </source>
</reference>
<dbReference type="GO" id="GO:0051536">
    <property type="term" value="F:iron-sulfur cluster binding"/>
    <property type="evidence" value="ECO:0007669"/>
    <property type="project" value="UniProtKB-KW"/>
</dbReference>
<dbReference type="PRINTS" id="PR00069">
    <property type="entry name" value="ALDKETRDTASE"/>
</dbReference>
<keyword evidence="2" id="KW-0408">Iron</keyword>
<dbReference type="SUPFAM" id="SSF51430">
    <property type="entry name" value="NAD(P)-linked oxidoreductase"/>
    <property type="match status" value="1"/>
</dbReference>
<dbReference type="GO" id="GO:0016491">
    <property type="term" value="F:oxidoreductase activity"/>
    <property type="evidence" value="ECO:0007669"/>
    <property type="project" value="InterPro"/>
</dbReference>
<evidence type="ECO:0000259" key="4">
    <source>
        <dbReference type="PROSITE" id="PS51379"/>
    </source>
</evidence>
<proteinExistence type="predicted"/>